<protein>
    <submittedName>
        <fullName evidence="1">Uncharacterized protein</fullName>
    </submittedName>
</protein>
<dbReference type="EMBL" id="JAQIZT010000006">
    <property type="protein sequence ID" value="KAJ6993090.1"/>
    <property type="molecule type" value="Genomic_DNA"/>
</dbReference>
<accession>A0AAD6VYZ9</accession>
<comment type="caution">
    <text evidence="1">The sequence shown here is derived from an EMBL/GenBank/DDBJ whole genome shotgun (WGS) entry which is preliminary data.</text>
</comment>
<keyword evidence="2" id="KW-1185">Reference proteome</keyword>
<evidence type="ECO:0000313" key="2">
    <source>
        <dbReference type="Proteomes" id="UP001164929"/>
    </source>
</evidence>
<reference evidence="1" key="1">
    <citation type="journal article" date="2023" name="Mol. Ecol. Resour.">
        <title>Chromosome-level genome assembly of a triploid poplar Populus alba 'Berolinensis'.</title>
        <authorList>
            <person name="Chen S."/>
            <person name="Yu Y."/>
            <person name="Wang X."/>
            <person name="Wang S."/>
            <person name="Zhang T."/>
            <person name="Zhou Y."/>
            <person name="He R."/>
            <person name="Meng N."/>
            <person name="Wang Y."/>
            <person name="Liu W."/>
            <person name="Liu Z."/>
            <person name="Liu J."/>
            <person name="Guo Q."/>
            <person name="Huang H."/>
            <person name="Sederoff R.R."/>
            <person name="Wang G."/>
            <person name="Qu G."/>
            <person name="Chen S."/>
        </authorList>
    </citation>
    <scope>NUCLEOTIDE SEQUENCE</scope>
    <source>
        <strain evidence="1">SC-2020</strain>
    </source>
</reference>
<gene>
    <name evidence="1" type="ORF">NC653_016275</name>
</gene>
<proteinExistence type="predicted"/>
<organism evidence="1 2">
    <name type="scientific">Populus alba x Populus x berolinensis</name>
    <dbReference type="NCBI Taxonomy" id="444605"/>
    <lineage>
        <taxon>Eukaryota</taxon>
        <taxon>Viridiplantae</taxon>
        <taxon>Streptophyta</taxon>
        <taxon>Embryophyta</taxon>
        <taxon>Tracheophyta</taxon>
        <taxon>Spermatophyta</taxon>
        <taxon>Magnoliopsida</taxon>
        <taxon>eudicotyledons</taxon>
        <taxon>Gunneridae</taxon>
        <taxon>Pentapetalae</taxon>
        <taxon>rosids</taxon>
        <taxon>fabids</taxon>
        <taxon>Malpighiales</taxon>
        <taxon>Salicaceae</taxon>
        <taxon>Saliceae</taxon>
        <taxon>Populus</taxon>
    </lineage>
</organism>
<dbReference type="Proteomes" id="UP001164929">
    <property type="component" value="Chromosome 6"/>
</dbReference>
<evidence type="ECO:0000313" key="1">
    <source>
        <dbReference type="EMBL" id="KAJ6993090.1"/>
    </source>
</evidence>
<sequence>MQSGLGMIGLKVWGAKQVILTFNTYDSMIESTKNKDCITNILAAQGKVIGYDLSSVGHSYISGVHVLIATSSTDSLHD</sequence>
<name>A0AAD6VYZ9_9ROSI</name>
<dbReference type="AlphaFoldDB" id="A0AAD6VYZ9"/>